<dbReference type="EMBL" id="CALTRL010005730">
    <property type="protein sequence ID" value="CAH7685580.1"/>
    <property type="molecule type" value="Genomic_DNA"/>
</dbReference>
<dbReference type="InterPro" id="IPR013780">
    <property type="entry name" value="Glyco_hydro_b"/>
</dbReference>
<accession>A0AAV0BGI5</accession>
<gene>
    <name evidence="2" type="ORF">PPACK8108_LOCUS20135</name>
</gene>
<evidence type="ECO:0000313" key="3">
    <source>
        <dbReference type="Proteomes" id="UP001153365"/>
    </source>
</evidence>
<dbReference type="Proteomes" id="UP001153365">
    <property type="component" value="Unassembled WGS sequence"/>
</dbReference>
<protein>
    <submittedName>
        <fullName evidence="2">Uncharacterized protein</fullName>
    </submittedName>
</protein>
<sequence length="162" mass="17873">MSLRRAAPLALKDPITLVVALSNEGLASGTLYLEDEELFNHNKGNFCTSCFTSRRIMAKASPCHLPNYLLPVVKLESYLPDSLKLSYEAVQEFLADALEKVGVSLEKSSAGDSYRAHVVKAKAAHQDAENAVTNAQTKIKESNSNLSKDWGPEWEFKKLDCL</sequence>
<dbReference type="AlphaFoldDB" id="A0AAV0BGI5"/>
<name>A0AAV0BGI5_PHAPC</name>
<feature type="coiled-coil region" evidence="1">
    <location>
        <begin position="118"/>
        <end position="145"/>
    </location>
</feature>
<keyword evidence="1" id="KW-0175">Coiled coil</keyword>
<dbReference type="Gene3D" id="2.60.40.1180">
    <property type="entry name" value="Golgi alpha-mannosidase II"/>
    <property type="match status" value="1"/>
</dbReference>
<organism evidence="2 3">
    <name type="scientific">Phakopsora pachyrhizi</name>
    <name type="common">Asian soybean rust disease fungus</name>
    <dbReference type="NCBI Taxonomy" id="170000"/>
    <lineage>
        <taxon>Eukaryota</taxon>
        <taxon>Fungi</taxon>
        <taxon>Dikarya</taxon>
        <taxon>Basidiomycota</taxon>
        <taxon>Pucciniomycotina</taxon>
        <taxon>Pucciniomycetes</taxon>
        <taxon>Pucciniales</taxon>
        <taxon>Phakopsoraceae</taxon>
        <taxon>Phakopsora</taxon>
    </lineage>
</organism>
<proteinExistence type="predicted"/>
<keyword evidence="3" id="KW-1185">Reference proteome</keyword>
<reference evidence="2" key="1">
    <citation type="submission" date="2022-06" db="EMBL/GenBank/DDBJ databases">
        <authorList>
            <consortium name="SYNGENTA / RWTH Aachen University"/>
        </authorList>
    </citation>
    <scope>NUCLEOTIDE SEQUENCE</scope>
</reference>
<evidence type="ECO:0000256" key="1">
    <source>
        <dbReference type="SAM" id="Coils"/>
    </source>
</evidence>
<evidence type="ECO:0000313" key="2">
    <source>
        <dbReference type="EMBL" id="CAH7685580.1"/>
    </source>
</evidence>
<comment type="caution">
    <text evidence="2">The sequence shown here is derived from an EMBL/GenBank/DDBJ whole genome shotgun (WGS) entry which is preliminary data.</text>
</comment>